<comment type="similarity">
    <text evidence="2">Belongs to the shroom family.</text>
</comment>
<evidence type="ECO:0000259" key="8">
    <source>
        <dbReference type="PROSITE" id="PS51307"/>
    </source>
</evidence>
<keyword evidence="4" id="KW-0206">Cytoskeleton</keyword>
<reference evidence="9 10" key="1">
    <citation type="submission" date="2013-11" db="EMBL/GenBank/DDBJ databases">
        <title>Genome sequencing of Stegodyphus mimosarum.</title>
        <authorList>
            <person name="Bechsgaard J."/>
        </authorList>
    </citation>
    <scope>NUCLEOTIDE SEQUENCE [LARGE SCALE GENOMIC DNA]</scope>
</reference>
<evidence type="ECO:0000256" key="2">
    <source>
        <dbReference type="ARBA" id="ARBA00006469"/>
    </source>
</evidence>
<evidence type="ECO:0000313" key="9">
    <source>
        <dbReference type="EMBL" id="KFM59125.1"/>
    </source>
</evidence>
<dbReference type="InterPro" id="IPR027685">
    <property type="entry name" value="Shroom_fam"/>
</dbReference>
<feature type="domain" description="PDZ" evidence="7">
    <location>
        <begin position="4"/>
        <end position="84"/>
    </location>
</feature>
<dbReference type="GO" id="GO:0007015">
    <property type="term" value="P:actin filament organization"/>
    <property type="evidence" value="ECO:0007669"/>
    <property type="project" value="TreeGrafter"/>
</dbReference>
<protein>
    <submittedName>
        <fullName evidence="9">Protein Shroom2</fullName>
    </submittedName>
</protein>
<dbReference type="PANTHER" id="PTHR15012:SF32">
    <property type="entry name" value="PROTEIN SHROOM"/>
    <property type="match status" value="1"/>
</dbReference>
<dbReference type="PROSITE" id="PS51307">
    <property type="entry name" value="ASD2"/>
    <property type="match status" value="1"/>
</dbReference>
<dbReference type="OrthoDB" id="6427700at2759"/>
<dbReference type="Proteomes" id="UP000054359">
    <property type="component" value="Unassembled WGS sequence"/>
</dbReference>
<feature type="coiled-coil region" evidence="5">
    <location>
        <begin position="728"/>
        <end position="755"/>
    </location>
</feature>
<feature type="region of interest" description="Disordered" evidence="6">
    <location>
        <begin position="531"/>
        <end position="573"/>
    </location>
</feature>
<evidence type="ECO:0000256" key="3">
    <source>
        <dbReference type="ARBA" id="ARBA00022490"/>
    </source>
</evidence>
<comment type="subcellular location">
    <subcellularLocation>
        <location evidence="1">Cytoplasm</location>
        <location evidence="1">Cytoskeleton</location>
    </subcellularLocation>
</comment>
<dbReference type="GO" id="GO:0051015">
    <property type="term" value="F:actin filament binding"/>
    <property type="evidence" value="ECO:0007669"/>
    <property type="project" value="InterPro"/>
</dbReference>
<feature type="compositionally biased region" description="Low complexity" evidence="6">
    <location>
        <begin position="534"/>
        <end position="545"/>
    </location>
</feature>
<feature type="coiled-coil region" evidence="5">
    <location>
        <begin position="789"/>
        <end position="842"/>
    </location>
</feature>
<dbReference type="PROSITE" id="PS50106">
    <property type="entry name" value="PDZ"/>
    <property type="match status" value="1"/>
</dbReference>
<proteinExistence type="inferred from homology"/>
<dbReference type="GO" id="GO:0030864">
    <property type="term" value="C:cortical actin cytoskeleton"/>
    <property type="evidence" value="ECO:0007669"/>
    <property type="project" value="TreeGrafter"/>
</dbReference>
<dbReference type="OMA" id="NCKIHSP"/>
<keyword evidence="3" id="KW-0963">Cytoplasm</keyword>
<feature type="domain" description="ASD2" evidence="8">
    <location>
        <begin position="631"/>
        <end position="845"/>
    </location>
</feature>
<dbReference type="STRING" id="407821.A0A087T1Y6"/>
<gene>
    <name evidence="9" type="ORF">X975_03209</name>
</gene>
<name>A0A087T1Y6_STEMI</name>
<dbReference type="PANTHER" id="PTHR15012">
    <property type="entry name" value="APICAL PROTEIN/SHROOM-RELATED"/>
    <property type="match status" value="1"/>
</dbReference>
<sequence length="845" mass="95704">MGERIEIVLKGGQPWGFRVHGNRENRSFVIIDEVELGGKAEGAGLKAGDHVIKINDVQCLSLADALQLIESAFRTLTVLIWRPRKSQNVYKEHNISKLKSSIPSKPTCSSSSGYFQPLPLYQNIDLYNNQGRNFKPVLVSKPELSSSSFVDIHPDKLNISRAGMEKNVDGCVKKSLSSVDIGHINTTLYKKGRLLHKVHSEQQSSFTDHIKKSTGEHKYEQFSQIPCSSETPPNSKIDAVCFTKLNIDTQQVKQNNYGVYEIYNDRSDSKNCEPSRKISEVGETDSMCCMYPKCHFKYRNCKIHSPPERDIPVPCKPTFGQSVYNLSDIHYYSKISYSDHKCNTVSYSDTFQKSLSYSVINERIYENCGRFLESDFLKHPDSLSGFCESFKSAETSNSQFKKFTNMCVSDKVPGSHNHTKGWNLPNSSVSSPKVVISCDNDKISSYERYFNHAVSNSLKKVDLDGAQQNQYFGKNLVSKKKEDGLSSAYQPSACFNMEEIKSVVKRLASNEKDEMLKEELFNERTIDDEVQTVLSSSSSRSSSPVLPLPPPPPITESEIIPSDEPLPPPPSLSPVKDNLCLQSEARKQVEAIYANLEMLRNQSLLVNSSTQTSTPYFDKKPLENPFHEKQEKITQSISFGNEIFSNVFAAPSFETELRNGYMRNFVKSQFQSSVSTNDVQILEEKGIIQRHNLNLPLTSAYFTTSEPKAKFLTRYHQERTTKNSGELTNKEEELIERLTRKLDVLRLERVALQEDIKQNDELGNSLASKLEKIAKPNEVEKFKLHVEELQKITNLLSSLSGRLARAENALLILPSDVSLEEKRILEAKYHKLKQQYEEASYLKAN</sequence>
<dbReference type="SUPFAM" id="SSF50156">
    <property type="entry name" value="PDZ domain-like"/>
    <property type="match status" value="1"/>
</dbReference>
<dbReference type="InterPro" id="IPR014799">
    <property type="entry name" value="ASD2_dom"/>
</dbReference>
<keyword evidence="5" id="KW-0175">Coiled coil</keyword>
<dbReference type="EMBL" id="KK113021">
    <property type="protein sequence ID" value="KFM59125.1"/>
    <property type="molecule type" value="Genomic_DNA"/>
</dbReference>
<dbReference type="GO" id="GO:0005912">
    <property type="term" value="C:adherens junction"/>
    <property type="evidence" value="ECO:0007669"/>
    <property type="project" value="TreeGrafter"/>
</dbReference>
<keyword evidence="10" id="KW-1185">Reference proteome</keyword>
<evidence type="ECO:0000313" key="10">
    <source>
        <dbReference type="Proteomes" id="UP000054359"/>
    </source>
</evidence>
<feature type="non-terminal residue" evidence="9">
    <location>
        <position position="845"/>
    </location>
</feature>
<dbReference type="Pfam" id="PF08687">
    <property type="entry name" value="ASD2"/>
    <property type="match status" value="1"/>
</dbReference>
<dbReference type="GO" id="GO:0043296">
    <property type="term" value="C:apical junction complex"/>
    <property type="evidence" value="ECO:0007669"/>
    <property type="project" value="TreeGrafter"/>
</dbReference>
<dbReference type="Gene3D" id="6.10.250.3120">
    <property type="match status" value="1"/>
</dbReference>
<dbReference type="AlphaFoldDB" id="A0A087T1Y6"/>
<dbReference type="InterPro" id="IPR001478">
    <property type="entry name" value="PDZ"/>
</dbReference>
<evidence type="ECO:0000256" key="1">
    <source>
        <dbReference type="ARBA" id="ARBA00004245"/>
    </source>
</evidence>
<organism evidence="9 10">
    <name type="scientific">Stegodyphus mimosarum</name>
    <name type="common">African social velvet spider</name>
    <dbReference type="NCBI Taxonomy" id="407821"/>
    <lineage>
        <taxon>Eukaryota</taxon>
        <taxon>Metazoa</taxon>
        <taxon>Ecdysozoa</taxon>
        <taxon>Arthropoda</taxon>
        <taxon>Chelicerata</taxon>
        <taxon>Arachnida</taxon>
        <taxon>Araneae</taxon>
        <taxon>Araneomorphae</taxon>
        <taxon>Entelegynae</taxon>
        <taxon>Eresoidea</taxon>
        <taxon>Eresidae</taxon>
        <taxon>Stegodyphus</taxon>
    </lineage>
</organism>
<dbReference type="GO" id="GO:0016324">
    <property type="term" value="C:apical plasma membrane"/>
    <property type="evidence" value="ECO:0007669"/>
    <property type="project" value="TreeGrafter"/>
</dbReference>
<evidence type="ECO:0000256" key="5">
    <source>
        <dbReference type="SAM" id="Coils"/>
    </source>
</evidence>
<dbReference type="SMART" id="SM00228">
    <property type="entry name" value="PDZ"/>
    <property type="match status" value="1"/>
</dbReference>
<dbReference type="InterPro" id="IPR036034">
    <property type="entry name" value="PDZ_sf"/>
</dbReference>
<evidence type="ECO:0000256" key="4">
    <source>
        <dbReference type="ARBA" id="ARBA00023212"/>
    </source>
</evidence>
<dbReference type="Gene3D" id="2.30.42.10">
    <property type="match status" value="1"/>
</dbReference>
<accession>A0A087T1Y6</accession>
<evidence type="ECO:0000256" key="6">
    <source>
        <dbReference type="SAM" id="MobiDB-lite"/>
    </source>
</evidence>
<dbReference type="Pfam" id="PF00595">
    <property type="entry name" value="PDZ"/>
    <property type="match status" value="1"/>
</dbReference>
<evidence type="ECO:0000259" key="7">
    <source>
        <dbReference type="PROSITE" id="PS50106"/>
    </source>
</evidence>